<dbReference type="GeneID" id="17250535"/>
<keyword evidence="3" id="KW-1185">Reference proteome</keyword>
<feature type="compositionally biased region" description="Basic and acidic residues" evidence="1">
    <location>
        <begin position="161"/>
        <end position="170"/>
    </location>
</feature>
<dbReference type="RefSeq" id="XP_005756858.1">
    <property type="nucleotide sequence ID" value="XM_005756801.1"/>
</dbReference>
<evidence type="ECO:0000313" key="2">
    <source>
        <dbReference type="EnsemblProtists" id="EOD04429"/>
    </source>
</evidence>
<dbReference type="HOGENOM" id="CLU_1339677_0_0_1"/>
<dbReference type="KEGG" id="ehx:EMIHUDRAFT_221254"/>
<evidence type="ECO:0000256" key="1">
    <source>
        <dbReference type="SAM" id="MobiDB-lite"/>
    </source>
</evidence>
<feature type="compositionally biased region" description="Basic and acidic residues" evidence="1">
    <location>
        <begin position="104"/>
        <end position="114"/>
    </location>
</feature>
<reference evidence="3" key="1">
    <citation type="journal article" date="2013" name="Nature">
        <title>Pan genome of the phytoplankton Emiliania underpins its global distribution.</title>
        <authorList>
            <person name="Read B.A."/>
            <person name="Kegel J."/>
            <person name="Klute M.J."/>
            <person name="Kuo A."/>
            <person name="Lefebvre S.C."/>
            <person name="Maumus F."/>
            <person name="Mayer C."/>
            <person name="Miller J."/>
            <person name="Monier A."/>
            <person name="Salamov A."/>
            <person name="Young J."/>
            <person name="Aguilar M."/>
            <person name="Claverie J.M."/>
            <person name="Frickenhaus S."/>
            <person name="Gonzalez K."/>
            <person name="Herman E.K."/>
            <person name="Lin Y.C."/>
            <person name="Napier J."/>
            <person name="Ogata H."/>
            <person name="Sarno A.F."/>
            <person name="Shmutz J."/>
            <person name="Schroeder D."/>
            <person name="de Vargas C."/>
            <person name="Verret F."/>
            <person name="von Dassow P."/>
            <person name="Valentin K."/>
            <person name="Van de Peer Y."/>
            <person name="Wheeler G."/>
            <person name="Dacks J.B."/>
            <person name="Delwiche C.F."/>
            <person name="Dyhrman S.T."/>
            <person name="Glockner G."/>
            <person name="John U."/>
            <person name="Richards T."/>
            <person name="Worden A.Z."/>
            <person name="Zhang X."/>
            <person name="Grigoriev I.V."/>
            <person name="Allen A.E."/>
            <person name="Bidle K."/>
            <person name="Borodovsky M."/>
            <person name="Bowler C."/>
            <person name="Brownlee C."/>
            <person name="Cock J.M."/>
            <person name="Elias M."/>
            <person name="Gladyshev V.N."/>
            <person name="Groth M."/>
            <person name="Guda C."/>
            <person name="Hadaegh A."/>
            <person name="Iglesias-Rodriguez M.D."/>
            <person name="Jenkins J."/>
            <person name="Jones B.M."/>
            <person name="Lawson T."/>
            <person name="Leese F."/>
            <person name="Lindquist E."/>
            <person name="Lobanov A."/>
            <person name="Lomsadze A."/>
            <person name="Malik S.B."/>
            <person name="Marsh M.E."/>
            <person name="Mackinder L."/>
            <person name="Mock T."/>
            <person name="Mueller-Roeber B."/>
            <person name="Pagarete A."/>
            <person name="Parker M."/>
            <person name="Probert I."/>
            <person name="Quesneville H."/>
            <person name="Raines C."/>
            <person name="Rensing S.A."/>
            <person name="Riano-Pachon D.M."/>
            <person name="Richier S."/>
            <person name="Rokitta S."/>
            <person name="Shiraiwa Y."/>
            <person name="Soanes D.M."/>
            <person name="van der Giezen M."/>
            <person name="Wahlund T.M."/>
            <person name="Williams B."/>
            <person name="Wilson W."/>
            <person name="Wolfe G."/>
            <person name="Wurch L.L."/>
        </authorList>
    </citation>
    <scope>NUCLEOTIDE SEQUENCE</scope>
</reference>
<protein>
    <submittedName>
        <fullName evidence="2">Uncharacterized protein</fullName>
    </submittedName>
</protein>
<organism evidence="2 3">
    <name type="scientific">Emiliania huxleyi (strain CCMP1516)</name>
    <dbReference type="NCBI Taxonomy" id="280463"/>
    <lineage>
        <taxon>Eukaryota</taxon>
        <taxon>Haptista</taxon>
        <taxon>Haptophyta</taxon>
        <taxon>Prymnesiophyceae</taxon>
        <taxon>Isochrysidales</taxon>
        <taxon>Noelaerhabdaceae</taxon>
        <taxon>Emiliania</taxon>
    </lineage>
</organism>
<sequence>MVLAQCFAGCHPSPWRRSDPIFEQDSSRQHNSALSMCALGSLNADYCRARTTRRRTGVPLAYYATVEARGLAQKACICRRSSYNPQLCCVRAHSKRGSAISRRPLIDSRSDARRGSPSRTNTLRPGGARRDPRCESVGGARVPALSGTAAGAERAQIRPPRVKEGGSDTAKRCFRGPHELAFIRAKIFIYPQFASSGAVPRSLDS</sequence>
<dbReference type="EnsemblProtists" id="EOD04429">
    <property type="protein sequence ID" value="EOD04429"/>
    <property type="gene ID" value="EMIHUDRAFT_221254"/>
</dbReference>
<dbReference type="PaxDb" id="2903-EOD04429"/>
<name>A0A0D3HZJ4_EMIH1</name>
<feature type="region of interest" description="Disordered" evidence="1">
    <location>
        <begin position="100"/>
        <end position="170"/>
    </location>
</feature>
<proteinExistence type="predicted"/>
<dbReference type="AlphaFoldDB" id="A0A0D3HZJ4"/>
<dbReference type="Proteomes" id="UP000013827">
    <property type="component" value="Unassembled WGS sequence"/>
</dbReference>
<evidence type="ECO:0000313" key="3">
    <source>
        <dbReference type="Proteomes" id="UP000013827"/>
    </source>
</evidence>
<accession>A0A0D3HZJ4</accession>
<reference evidence="2" key="2">
    <citation type="submission" date="2024-10" db="UniProtKB">
        <authorList>
            <consortium name="EnsemblProtists"/>
        </authorList>
    </citation>
    <scope>IDENTIFICATION</scope>
</reference>